<dbReference type="Pfam" id="PF19422">
    <property type="entry name" value="Ariadne"/>
    <property type="match status" value="1"/>
</dbReference>
<dbReference type="InterPro" id="IPR045840">
    <property type="entry name" value="Ariadne"/>
</dbReference>
<evidence type="ECO:0000313" key="3">
    <source>
        <dbReference type="Proteomes" id="UP000245207"/>
    </source>
</evidence>
<feature type="domain" description="Ariadne" evidence="1">
    <location>
        <begin position="37"/>
        <end position="123"/>
    </location>
</feature>
<name>A0A2U1LA94_ARTAN</name>
<sequence>MGHQGCNFRPLILVERKRFQNSFTFALFGEKRMTGTMLFRSRWTLSYSYHFAFYMFGHKVFNDEMTKEDLEIKQHLFEEQQQHLTTNVEKLSKFIEEPFDSFTQDKIMEIRMQVINLYVITDTYFVVRLFISDGGFFLIVSATFGCVKRSLWDVMFGFVFFRHLEDRQVAVDKPAVELEYRNCYATGCEYHRDERWNYSKLCAQDTIDYTKLRSCLIEVVIL</sequence>
<evidence type="ECO:0000259" key="1">
    <source>
        <dbReference type="Pfam" id="PF19422"/>
    </source>
</evidence>
<gene>
    <name evidence="2" type="ORF">CTI12_AA428840</name>
</gene>
<dbReference type="Proteomes" id="UP000245207">
    <property type="component" value="Unassembled WGS sequence"/>
</dbReference>
<comment type="caution">
    <text evidence="2">The sequence shown here is derived from an EMBL/GenBank/DDBJ whole genome shotgun (WGS) entry which is preliminary data.</text>
</comment>
<evidence type="ECO:0000313" key="2">
    <source>
        <dbReference type="EMBL" id="PWA45928.1"/>
    </source>
</evidence>
<dbReference type="Gene3D" id="1.20.120.1750">
    <property type="match status" value="1"/>
</dbReference>
<proteinExistence type="predicted"/>
<dbReference type="AlphaFoldDB" id="A0A2U1LA94"/>
<dbReference type="OrthoDB" id="1724662at2759"/>
<dbReference type="STRING" id="35608.A0A2U1LA94"/>
<keyword evidence="3" id="KW-1185">Reference proteome</keyword>
<reference evidence="2 3" key="1">
    <citation type="journal article" date="2018" name="Mol. Plant">
        <title>The genome of Artemisia annua provides insight into the evolution of Asteraceae family and artemisinin biosynthesis.</title>
        <authorList>
            <person name="Shen Q."/>
            <person name="Zhang L."/>
            <person name="Liao Z."/>
            <person name="Wang S."/>
            <person name="Yan T."/>
            <person name="Shi P."/>
            <person name="Liu M."/>
            <person name="Fu X."/>
            <person name="Pan Q."/>
            <person name="Wang Y."/>
            <person name="Lv Z."/>
            <person name="Lu X."/>
            <person name="Zhang F."/>
            <person name="Jiang W."/>
            <person name="Ma Y."/>
            <person name="Chen M."/>
            <person name="Hao X."/>
            <person name="Li L."/>
            <person name="Tang Y."/>
            <person name="Lv G."/>
            <person name="Zhou Y."/>
            <person name="Sun X."/>
            <person name="Brodelius P.E."/>
            <person name="Rose J.K.C."/>
            <person name="Tang K."/>
        </authorList>
    </citation>
    <scope>NUCLEOTIDE SEQUENCE [LARGE SCALE GENOMIC DNA]</scope>
    <source>
        <strain evidence="3">cv. Huhao1</strain>
        <tissue evidence="2">Leaf</tissue>
    </source>
</reference>
<dbReference type="EMBL" id="PKPP01010529">
    <property type="protein sequence ID" value="PWA45928.1"/>
    <property type="molecule type" value="Genomic_DNA"/>
</dbReference>
<organism evidence="2 3">
    <name type="scientific">Artemisia annua</name>
    <name type="common">Sweet wormwood</name>
    <dbReference type="NCBI Taxonomy" id="35608"/>
    <lineage>
        <taxon>Eukaryota</taxon>
        <taxon>Viridiplantae</taxon>
        <taxon>Streptophyta</taxon>
        <taxon>Embryophyta</taxon>
        <taxon>Tracheophyta</taxon>
        <taxon>Spermatophyta</taxon>
        <taxon>Magnoliopsida</taxon>
        <taxon>eudicotyledons</taxon>
        <taxon>Gunneridae</taxon>
        <taxon>Pentapetalae</taxon>
        <taxon>asterids</taxon>
        <taxon>campanulids</taxon>
        <taxon>Asterales</taxon>
        <taxon>Asteraceae</taxon>
        <taxon>Asteroideae</taxon>
        <taxon>Anthemideae</taxon>
        <taxon>Artemisiinae</taxon>
        <taxon>Artemisia</taxon>
    </lineage>
</organism>
<protein>
    <submittedName>
        <fullName evidence="2">RING/U-box superfamily protein</fullName>
    </submittedName>
</protein>
<accession>A0A2U1LA94</accession>